<evidence type="ECO:0000313" key="3">
    <source>
        <dbReference type="Proteomes" id="UP000604046"/>
    </source>
</evidence>
<dbReference type="PROSITE" id="PS50234">
    <property type="entry name" value="VWFA"/>
    <property type="match status" value="1"/>
</dbReference>
<evidence type="ECO:0000313" key="2">
    <source>
        <dbReference type="EMBL" id="CAE7201593.1"/>
    </source>
</evidence>
<feature type="domain" description="VWFA" evidence="1">
    <location>
        <begin position="49"/>
        <end position="226"/>
    </location>
</feature>
<dbReference type="InterPro" id="IPR036465">
    <property type="entry name" value="vWFA_dom_sf"/>
</dbReference>
<dbReference type="Proteomes" id="UP000604046">
    <property type="component" value="Unassembled WGS sequence"/>
</dbReference>
<protein>
    <recommendedName>
        <fullName evidence="1">VWFA domain-containing protein</fullName>
    </recommendedName>
</protein>
<evidence type="ECO:0000259" key="1">
    <source>
        <dbReference type="PROSITE" id="PS50234"/>
    </source>
</evidence>
<dbReference type="AlphaFoldDB" id="A0A812JAL3"/>
<dbReference type="InterPro" id="IPR002035">
    <property type="entry name" value="VWF_A"/>
</dbReference>
<accession>A0A812JAL3</accession>
<organism evidence="2 3">
    <name type="scientific">Symbiodinium natans</name>
    <dbReference type="NCBI Taxonomy" id="878477"/>
    <lineage>
        <taxon>Eukaryota</taxon>
        <taxon>Sar</taxon>
        <taxon>Alveolata</taxon>
        <taxon>Dinophyceae</taxon>
        <taxon>Suessiales</taxon>
        <taxon>Symbiodiniaceae</taxon>
        <taxon>Symbiodinium</taxon>
    </lineage>
</organism>
<dbReference type="Pfam" id="PF00092">
    <property type="entry name" value="VWA"/>
    <property type="match status" value="1"/>
</dbReference>
<gene>
    <name evidence="2" type="ORF">SNAT2548_LOCUS6048</name>
</gene>
<keyword evidence="3" id="KW-1185">Reference proteome</keyword>
<sequence length="1038" mass="111754">MAQSCGSEPASALAALATCRSVAIDEDTCALDIRLHSEHPAQQQPTPTSMHFVLDNSGSMGSNTRNAQSCFARLVSSATEPSSLTVFSNEATHIGNFTTASSMQAASLPRQGQTNITAGIQTALMEVRKQEAINGGTTHHVLILLSDGAHNVGPHPSTGLPQLGEALRNDLPRLRLSVVVVGVTSSSDTSMGMLLKRSLETVPLESLEPIYFASSAAKMSEVLVELTEGLSSLRGSLVKAQLTGPAGFVTSLGAEPVQEVTFMSGSGEQFFVVKTAAQSAKALELSIDGLPVPCLPMNVFDVEFASSALQPLLSRARVARVAGQAEGLARAAVEQLDQWVSAIERKCEQQSEGATFRLAGVSPQQRVAQHKSSTRLLHHARELRNHLTELEAFRVNNSAEQAAFLTGKSSKYAGKALKRAAQRGGGVQGSVSGLVEDMCAQGAKLPAALRRDLRAKISALPETMRQRLQECLEASGSSGSSEAASLCRGEVSPSTDALLDGQVMEHLQTLLGARQSYLSLNTPGQQLSEWRTVADAGHLCGSGYELLMFVGSLGYPIEVRRRDATQMNPFAMEVANVHSTLADTASLLCALQSEQELTPPEGGKPIEDLLVLVDPDFPQASRIVVNSVLLRETYTSVVLCRDLHMYTGNLMRIALHAHALLAAAQPVQREWDGLPVQEAALVAPPPFTEARIQLLLRICYSARKIWQLDEMADLCSKMENWEDLTTADGVEHPVKLLLALAAADVGKGCLDPVPVLMLLNEVCARKAHDDVKAGVKAESRVRAFLGITAESAPTCAALGEAEPLYEVVAADCCADYDLDTGAAAFDFQSWVLDAVLRYVPALHFVRQLHACLAHRQGGWAKLEQDMEAGPWAYEDVVAHLKADQSSQSLLECLGTTHLQLQRTLATMAAQAYLYGNSHSRRLKEVGGDLEQPLGNVTDGDTLRALAVKGRMGIYLGRVQEKMREWQREGTEMTRARAVVADLGQYSDLCSSHVHGLSKPEFWGLWRAALADGGPNGQKALAFLSRANHDFCNKHRLPR</sequence>
<dbReference type="SMART" id="SM00327">
    <property type="entry name" value="VWA"/>
    <property type="match status" value="1"/>
</dbReference>
<comment type="caution">
    <text evidence="2">The sequence shown here is derived from an EMBL/GenBank/DDBJ whole genome shotgun (WGS) entry which is preliminary data.</text>
</comment>
<proteinExistence type="predicted"/>
<dbReference type="EMBL" id="CAJNDS010000395">
    <property type="protein sequence ID" value="CAE7201593.1"/>
    <property type="molecule type" value="Genomic_DNA"/>
</dbReference>
<dbReference type="CDD" id="cd00198">
    <property type="entry name" value="vWFA"/>
    <property type="match status" value="1"/>
</dbReference>
<dbReference type="Gene3D" id="3.40.50.410">
    <property type="entry name" value="von Willebrand factor, type A domain"/>
    <property type="match status" value="1"/>
</dbReference>
<reference evidence="2" key="1">
    <citation type="submission" date="2021-02" db="EMBL/GenBank/DDBJ databases">
        <authorList>
            <person name="Dougan E. K."/>
            <person name="Rhodes N."/>
            <person name="Thang M."/>
            <person name="Chan C."/>
        </authorList>
    </citation>
    <scope>NUCLEOTIDE SEQUENCE</scope>
</reference>
<dbReference type="SUPFAM" id="SSF53300">
    <property type="entry name" value="vWA-like"/>
    <property type="match status" value="1"/>
</dbReference>
<name>A0A812JAL3_9DINO</name>